<dbReference type="InterPro" id="IPR025277">
    <property type="entry name" value="Apiosidase-like_cat_dom"/>
</dbReference>
<dbReference type="InterPro" id="IPR024749">
    <property type="entry name" value="Collagen-bd_put"/>
</dbReference>
<reference evidence="4" key="1">
    <citation type="submission" date="2022-06" db="EMBL/GenBank/DDBJ databases">
        <title>Gramella sediminis sp. nov., isolated from deep-sea sediment of the Indian Ocean.</title>
        <authorList>
            <person name="Yang L."/>
        </authorList>
    </citation>
    <scope>NUCLEOTIDE SEQUENCE</scope>
    <source>
        <strain evidence="4">HMD3159</strain>
    </source>
</reference>
<feature type="domain" description="Apiosidase-like catalytic" evidence="3">
    <location>
        <begin position="50"/>
        <end position="383"/>
    </location>
</feature>
<dbReference type="PROSITE" id="PS51257">
    <property type="entry name" value="PROKAR_LIPOPROTEIN"/>
    <property type="match status" value="1"/>
</dbReference>
<keyword evidence="4" id="KW-0378">Hydrolase</keyword>
<feature type="region of interest" description="Disordered" evidence="1">
    <location>
        <begin position="441"/>
        <end position="466"/>
    </location>
</feature>
<evidence type="ECO:0000256" key="1">
    <source>
        <dbReference type="SAM" id="MobiDB-lite"/>
    </source>
</evidence>
<dbReference type="InterPro" id="IPR017853">
    <property type="entry name" value="GH"/>
</dbReference>
<protein>
    <submittedName>
        <fullName evidence="4">Glycoside hydrolase family 140 protein</fullName>
    </submittedName>
</protein>
<dbReference type="PANTHER" id="PTHR37836:SF3">
    <property type="entry name" value="ENDOGLUCANASE"/>
    <property type="match status" value="1"/>
</dbReference>
<organism evidence="4 5">
    <name type="scientific">Gramella jeungdoensis</name>
    <dbReference type="NCBI Taxonomy" id="708091"/>
    <lineage>
        <taxon>Bacteria</taxon>
        <taxon>Pseudomonadati</taxon>
        <taxon>Bacteroidota</taxon>
        <taxon>Flavobacteriia</taxon>
        <taxon>Flavobacteriales</taxon>
        <taxon>Flavobacteriaceae</taxon>
        <taxon>Christiangramia</taxon>
    </lineage>
</organism>
<proteinExistence type="predicted"/>
<evidence type="ECO:0000313" key="4">
    <source>
        <dbReference type="EMBL" id="MCM8568491.1"/>
    </source>
</evidence>
<dbReference type="Pfam" id="PF13204">
    <property type="entry name" value="Apiosidase"/>
    <property type="match status" value="1"/>
</dbReference>
<dbReference type="Pfam" id="PF12904">
    <property type="entry name" value="Collagen_bind_2"/>
    <property type="match status" value="1"/>
</dbReference>
<sequence length="481" mass="55391">MMNRKFKLQSLCFLISILGVIGCQEAKKNTDEKETAEAVEDTTLTPLKISDNQRFFAKEDGKPFFWLGDTGWLMFNRLDREEIKKYIEDRKAKDYNVIQAMVLHSLDAVNVYQDTALVDKNVSEPIVTEGSKFSDSLAYDFWDHIDYAIETAEEHGIYMALVPVWGNNVKDGGVTKEQAQAYGKFLAERYKDTHNIIWLNGGDTFGNEYTDVWNALGESLDQYNPDKLITFHPRGRHDSSDWFHDASWLDFNMFQSGHRTYAQDDTERNYGEDNWRYVRTDYNLKPVKPTLDGEPSYEGIPYGLHDTLQPFWKAPEIRRYAYWSVFEGAAGFTYGHSAVMQMHPAGGETGAYGNKKAWDVALDDPGAKQMQYIKQLMLEYPFFSRKPDSALVSNQGERYDYMPSTSGEGYSMVYTYNGRNIEINARNLKFKDFEASWYDPRTGEKEPVEAKPEKAGDIYTFDPAGEKEDGNDWVLILEEKE</sequence>
<evidence type="ECO:0000313" key="5">
    <source>
        <dbReference type="Proteomes" id="UP001155077"/>
    </source>
</evidence>
<accession>A0ABT0YYD9</accession>
<dbReference type="Proteomes" id="UP001155077">
    <property type="component" value="Unassembled WGS sequence"/>
</dbReference>
<dbReference type="Gene3D" id="3.20.20.80">
    <property type="entry name" value="Glycosidases"/>
    <property type="match status" value="1"/>
</dbReference>
<comment type="caution">
    <text evidence="4">The sequence shown here is derived from an EMBL/GenBank/DDBJ whole genome shotgun (WGS) entry which is preliminary data.</text>
</comment>
<feature type="domain" description="Putative collagen-binding" evidence="2">
    <location>
        <begin position="387"/>
        <end position="478"/>
    </location>
</feature>
<name>A0ABT0YYD9_9FLAO</name>
<dbReference type="SUPFAM" id="SSF51445">
    <property type="entry name" value="(Trans)glycosidases"/>
    <property type="match status" value="1"/>
</dbReference>
<gene>
    <name evidence="4" type="ORF">NE848_03825</name>
</gene>
<keyword evidence="5" id="KW-1185">Reference proteome</keyword>
<evidence type="ECO:0000259" key="2">
    <source>
        <dbReference type="Pfam" id="PF12904"/>
    </source>
</evidence>
<dbReference type="EMBL" id="JAMSCK010000001">
    <property type="protein sequence ID" value="MCM8568491.1"/>
    <property type="molecule type" value="Genomic_DNA"/>
</dbReference>
<evidence type="ECO:0000259" key="3">
    <source>
        <dbReference type="Pfam" id="PF13204"/>
    </source>
</evidence>
<feature type="compositionally biased region" description="Basic and acidic residues" evidence="1">
    <location>
        <begin position="441"/>
        <end position="456"/>
    </location>
</feature>
<dbReference type="GO" id="GO:0016787">
    <property type="term" value="F:hydrolase activity"/>
    <property type="evidence" value="ECO:0007669"/>
    <property type="project" value="UniProtKB-KW"/>
</dbReference>
<dbReference type="PANTHER" id="PTHR37836">
    <property type="entry name" value="LMO1036 PROTEIN"/>
    <property type="match status" value="1"/>
</dbReference>